<evidence type="ECO:0000313" key="1">
    <source>
        <dbReference type="EMBL" id="KFK30079.1"/>
    </source>
</evidence>
<sequence length="136" mass="14802">MHYPNNRPGFVGAPAQDNRYPYQQEQLSPEQELSVIVSALQHVISGDNETAPFQGYSGESTVISAGMPRSVSDTCQVCRIEGANVSASVSATDSVEAEQWRGGDCDMDEYLRMMMMMDFGNGDSSDSGNTIADMFQ</sequence>
<dbReference type="AlphaFoldDB" id="A0A087GJM7"/>
<name>A0A087GJM7_ARAAL</name>
<dbReference type="Proteomes" id="UP000029120">
    <property type="component" value="Chromosome 7"/>
</dbReference>
<accession>A0A087GJM7</accession>
<proteinExistence type="predicted"/>
<keyword evidence="2" id="KW-1185">Reference proteome</keyword>
<evidence type="ECO:0000313" key="2">
    <source>
        <dbReference type="Proteomes" id="UP000029120"/>
    </source>
</evidence>
<dbReference type="Gramene" id="KFK30079">
    <property type="protein sequence ID" value="KFK30079"/>
    <property type="gene ID" value="AALP_AA7G213900"/>
</dbReference>
<protein>
    <submittedName>
        <fullName evidence="1">Uncharacterized protein</fullName>
    </submittedName>
</protein>
<reference evidence="2" key="1">
    <citation type="journal article" date="2015" name="Nat. Plants">
        <title>Genome expansion of Arabis alpina linked with retrotransposition and reduced symmetric DNA methylation.</title>
        <authorList>
            <person name="Willing E.M."/>
            <person name="Rawat V."/>
            <person name="Mandakova T."/>
            <person name="Maumus F."/>
            <person name="James G.V."/>
            <person name="Nordstroem K.J."/>
            <person name="Becker C."/>
            <person name="Warthmann N."/>
            <person name="Chica C."/>
            <person name="Szarzynska B."/>
            <person name="Zytnicki M."/>
            <person name="Albani M.C."/>
            <person name="Kiefer C."/>
            <person name="Bergonzi S."/>
            <person name="Castaings L."/>
            <person name="Mateos J.L."/>
            <person name="Berns M.C."/>
            <person name="Bujdoso N."/>
            <person name="Piofczyk T."/>
            <person name="de Lorenzo L."/>
            <person name="Barrero-Sicilia C."/>
            <person name="Mateos I."/>
            <person name="Piednoel M."/>
            <person name="Hagmann J."/>
            <person name="Chen-Min-Tao R."/>
            <person name="Iglesias-Fernandez R."/>
            <person name="Schuster S.C."/>
            <person name="Alonso-Blanco C."/>
            <person name="Roudier F."/>
            <person name="Carbonero P."/>
            <person name="Paz-Ares J."/>
            <person name="Davis S.J."/>
            <person name="Pecinka A."/>
            <person name="Quesneville H."/>
            <person name="Colot V."/>
            <person name="Lysak M.A."/>
            <person name="Weigel D."/>
            <person name="Coupland G."/>
            <person name="Schneeberger K."/>
        </authorList>
    </citation>
    <scope>NUCLEOTIDE SEQUENCE [LARGE SCALE GENOMIC DNA]</scope>
    <source>
        <strain evidence="2">cv. Pajares</strain>
    </source>
</reference>
<dbReference type="OrthoDB" id="642765at2759"/>
<dbReference type="EMBL" id="CM002875">
    <property type="protein sequence ID" value="KFK30079.1"/>
    <property type="molecule type" value="Genomic_DNA"/>
</dbReference>
<dbReference type="OMA" id="CRIEGAN"/>
<organism evidence="1 2">
    <name type="scientific">Arabis alpina</name>
    <name type="common">Alpine rock-cress</name>
    <dbReference type="NCBI Taxonomy" id="50452"/>
    <lineage>
        <taxon>Eukaryota</taxon>
        <taxon>Viridiplantae</taxon>
        <taxon>Streptophyta</taxon>
        <taxon>Embryophyta</taxon>
        <taxon>Tracheophyta</taxon>
        <taxon>Spermatophyta</taxon>
        <taxon>Magnoliopsida</taxon>
        <taxon>eudicotyledons</taxon>
        <taxon>Gunneridae</taxon>
        <taxon>Pentapetalae</taxon>
        <taxon>rosids</taxon>
        <taxon>malvids</taxon>
        <taxon>Brassicales</taxon>
        <taxon>Brassicaceae</taxon>
        <taxon>Arabideae</taxon>
        <taxon>Arabis</taxon>
    </lineage>
</organism>
<gene>
    <name evidence="1" type="ordered locus">AALP_Aa7g213900</name>
</gene>